<keyword evidence="6" id="KW-0378">Hydrolase</keyword>
<dbReference type="InterPro" id="IPR027806">
    <property type="entry name" value="HARBI1_dom"/>
</dbReference>
<dbReference type="PANTHER" id="PTHR22930:SF85">
    <property type="entry name" value="GH03217P-RELATED"/>
    <property type="match status" value="1"/>
</dbReference>
<feature type="domain" description="DDE Tnp4" evidence="9">
    <location>
        <begin position="206"/>
        <end position="350"/>
    </location>
</feature>
<evidence type="ECO:0000313" key="12">
    <source>
        <dbReference type="Proteomes" id="UP000694568"/>
    </source>
</evidence>
<reference evidence="11" key="1">
    <citation type="submission" date="2025-08" db="UniProtKB">
        <authorList>
            <consortium name="Ensembl"/>
        </authorList>
    </citation>
    <scope>IDENTIFICATION</scope>
</reference>
<dbReference type="InterPro" id="IPR058353">
    <property type="entry name" value="DUF8040"/>
</dbReference>
<evidence type="ECO:0000313" key="11">
    <source>
        <dbReference type="Ensembl" id="ENSSLUP00000056838.1"/>
    </source>
</evidence>
<evidence type="ECO:0000256" key="1">
    <source>
        <dbReference type="ARBA" id="ARBA00001968"/>
    </source>
</evidence>
<keyword evidence="7" id="KW-0539">Nucleus</keyword>
<dbReference type="Proteomes" id="UP000694568">
    <property type="component" value="Unplaced"/>
</dbReference>
<evidence type="ECO:0000256" key="4">
    <source>
        <dbReference type="ARBA" id="ARBA00022722"/>
    </source>
</evidence>
<feature type="domain" description="DUF8040" evidence="10">
    <location>
        <begin position="92"/>
        <end position="169"/>
    </location>
</feature>
<dbReference type="Pfam" id="PF26138">
    <property type="entry name" value="DUF8040"/>
    <property type="match status" value="1"/>
</dbReference>
<evidence type="ECO:0000256" key="8">
    <source>
        <dbReference type="SAM" id="Phobius"/>
    </source>
</evidence>
<evidence type="ECO:0000256" key="5">
    <source>
        <dbReference type="ARBA" id="ARBA00022723"/>
    </source>
</evidence>
<comment type="cofactor">
    <cofactor evidence="1">
        <name>a divalent metal cation</name>
        <dbReference type="ChEBI" id="CHEBI:60240"/>
    </cofactor>
</comment>
<dbReference type="AlphaFoldDB" id="A0A8D0ANA4"/>
<evidence type="ECO:0000256" key="3">
    <source>
        <dbReference type="ARBA" id="ARBA00006958"/>
    </source>
</evidence>
<dbReference type="InterPro" id="IPR045249">
    <property type="entry name" value="HARBI1-like"/>
</dbReference>
<accession>A0A8D0ANA4</accession>
<keyword evidence="8" id="KW-0812">Transmembrane</keyword>
<sequence>MNKVLLDKMDRAIYQQIINIAQVVIVLMCQLIATYHVIIRKQRRYQHIAMMMQMQMHVNAQRQRRRPVVWERQRSKQFWEIVVQRHFPETLWLKHFRMTKTTFDLLCNFIGPSLSSDVASYRPPIPTEKRIAIALYKLATCAEYRVVGENFGVSKTTVHRCVYAVCNAIRTRMMRRYIYLPGVDEAHDISLRNSRAHLVPQVYGAIDGTHISIRPPAEGYRDFVNRKGWPSIVLQAVVDDRCIIRDICVGTPGSAHDAAVLTTSDLYRFPERHPQNPIEMEGVQVPLLLAGDPAYPLLPWLMKGFSGPNLSEEEDVFNLHLNGSCVKVEHTFGRLKGRWRVLAKRSDIDHNTQVVLHNLCEKERQRFLQPGPEQQCRQFHFQYSGVKLQHIFKNSIA</sequence>
<keyword evidence="4" id="KW-0540">Nuclease</keyword>
<evidence type="ECO:0000256" key="2">
    <source>
        <dbReference type="ARBA" id="ARBA00004123"/>
    </source>
</evidence>
<keyword evidence="8" id="KW-1133">Transmembrane helix</keyword>
<comment type="similarity">
    <text evidence="3">Belongs to the HARBI1 family.</text>
</comment>
<evidence type="ECO:0000256" key="6">
    <source>
        <dbReference type="ARBA" id="ARBA00022801"/>
    </source>
</evidence>
<dbReference type="Ensembl" id="ENSSLUT00000058493.1">
    <property type="protein sequence ID" value="ENSSLUP00000056838.1"/>
    <property type="gene ID" value="ENSSLUG00000024513.1"/>
</dbReference>
<feature type="transmembrane region" description="Helical" evidence="8">
    <location>
        <begin position="12"/>
        <end position="38"/>
    </location>
</feature>
<organism evidence="11 12">
    <name type="scientific">Sander lucioperca</name>
    <name type="common">Pike-perch</name>
    <name type="synonym">Perca lucioperca</name>
    <dbReference type="NCBI Taxonomy" id="283035"/>
    <lineage>
        <taxon>Eukaryota</taxon>
        <taxon>Metazoa</taxon>
        <taxon>Chordata</taxon>
        <taxon>Craniata</taxon>
        <taxon>Vertebrata</taxon>
        <taxon>Euteleostomi</taxon>
        <taxon>Actinopterygii</taxon>
        <taxon>Neopterygii</taxon>
        <taxon>Teleostei</taxon>
        <taxon>Neoteleostei</taxon>
        <taxon>Acanthomorphata</taxon>
        <taxon>Eupercaria</taxon>
        <taxon>Perciformes</taxon>
        <taxon>Percoidei</taxon>
        <taxon>Percidae</taxon>
        <taxon>Luciopercinae</taxon>
        <taxon>Sander</taxon>
    </lineage>
</organism>
<comment type="subcellular location">
    <subcellularLocation>
        <location evidence="2">Nucleus</location>
    </subcellularLocation>
</comment>
<dbReference type="GO" id="GO:0004518">
    <property type="term" value="F:nuclease activity"/>
    <property type="evidence" value="ECO:0007669"/>
    <property type="project" value="UniProtKB-KW"/>
</dbReference>
<dbReference type="GO" id="GO:0005634">
    <property type="term" value="C:nucleus"/>
    <property type="evidence" value="ECO:0007669"/>
    <property type="project" value="UniProtKB-SubCell"/>
</dbReference>
<dbReference type="GeneTree" id="ENSGT00940000163810"/>
<proteinExistence type="inferred from homology"/>
<name>A0A8D0ANA4_SANLU</name>
<dbReference type="Pfam" id="PF13359">
    <property type="entry name" value="DDE_Tnp_4"/>
    <property type="match status" value="1"/>
</dbReference>
<reference evidence="11" key="2">
    <citation type="submission" date="2025-09" db="UniProtKB">
        <authorList>
            <consortium name="Ensembl"/>
        </authorList>
    </citation>
    <scope>IDENTIFICATION</scope>
</reference>
<evidence type="ECO:0000256" key="7">
    <source>
        <dbReference type="ARBA" id="ARBA00023242"/>
    </source>
</evidence>
<keyword evidence="8" id="KW-0472">Membrane</keyword>
<evidence type="ECO:0000259" key="9">
    <source>
        <dbReference type="Pfam" id="PF13359"/>
    </source>
</evidence>
<evidence type="ECO:0008006" key="13">
    <source>
        <dbReference type="Google" id="ProtNLM"/>
    </source>
</evidence>
<dbReference type="GO" id="GO:0046872">
    <property type="term" value="F:metal ion binding"/>
    <property type="evidence" value="ECO:0007669"/>
    <property type="project" value="UniProtKB-KW"/>
</dbReference>
<evidence type="ECO:0000259" key="10">
    <source>
        <dbReference type="Pfam" id="PF26138"/>
    </source>
</evidence>
<dbReference type="GO" id="GO:0016787">
    <property type="term" value="F:hydrolase activity"/>
    <property type="evidence" value="ECO:0007669"/>
    <property type="project" value="UniProtKB-KW"/>
</dbReference>
<protein>
    <recommendedName>
        <fullName evidence="13">DDE Tnp4 domain-containing protein</fullName>
    </recommendedName>
</protein>
<keyword evidence="5" id="KW-0479">Metal-binding</keyword>
<keyword evidence="12" id="KW-1185">Reference proteome</keyword>
<dbReference type="PANTHER" id="PTHR22930">
    <property type="match status" value="1"/>
</dbReference>